<reference evidence="9 10" key="2">
    <citation type="journal article" date="2016" name="FEMS Yeast Res.">
        <title>Curation of the genome annotation of Pichia pastoris (Komagataella phaffii) CBS7435 from gene level to protein function.</title>
        <authorList>
            <person name="Valli M."/>
            <person name="Tatto N.E."/>
            <person name="Peymann A."/>
            <person name="Gruber C."/>
            <person name="Landes N."/>
            <person name="Ekker H."/>
            <person name="Thallinger G.G."/>
            <person name="Mattanovich D."/>
            <person name="Gasser B."/>
            <person name="Graf A.B."/>
        </authorList>
    </citation>
    <scope>GENOME REANNOTATION</scope>
    <source>
        <strain evidence="9 10">ATCC 76273 / CBS 7435 / CECT 11047 / NRRL Y-11430 / Wegner 21-1</strain>
    </source>
</reference>
<dbReference type="AlphaFoldDB" id="A0A1G4KPF2"/>
<dbReference type="PANTHER" id="PTHR14360">
    <property type="entry name" value="PROTEIN FMP32, MITOCHONDRIAL"/>
    <property type="match status" value="1"/>
</dbReference>
<feature type="transmembrane region" description="Helical" evidence="8">
    <location>
        <begin position="294"/>
        <end position="317"/>
    </location>
</feature>
<name>A0A1G4KPF2_KOMPC</name>
<dbReference type="GO" id="GO:0016020">
    <property type="term" value="C:membrane"/>
    <property type="evidence" value="ECO:0007669"/>
    <property type="project" value="UniProtKB-SubCell"/>
</dbReference>
<evidence type="ECO:0000313" key="9">
    <source>
        <dbReference type="EMBL" id="SCV11886.1"/>
    </source>
</evidence>
<dbReference type="Proteomes" id="UP000006853">
    <property type="component" value="Chromosome 1"/>
</dbReference>
<dbReference type="InterPro" id="IPR024461">
    <property type="entry name" value="CCDC90-like"/>
</dbReference>
<evidence type="ECO:0000256" key="2">
    <source>
        <dbReference type="ARBA" id="ARBA00004370"/>
    </source>
</evidence>
<gene>
    <name evidence="9" type="ordered locus">PP7435_Chr1-1007</name>
</gene>
<dbReference type="GO" id="GO:0005739">
    <property type="term" value="C:mitochondrion"/>
    <property type="evidence" value="ECO:0007669"/>
    <property type="project" value="UniProtKB-SubCell"/>
</dbReference>
<evidence type="ECO:0000256" key="5">
    <source>
        <dbReference type="ARBA" id="ARBA00023054"/>
    </source>
</evidence>
<evidence type="ECO:0000313" key="10">
    <source>
        <dbReference type="Proteomes" id="UP000006853"/>
    </source>
</evidence>
<keyword evidence="4 8" id="KW-1133">Transmembrane helix</keyword>
<comment type="subcellular location">
    <subcellularLocation>
        <location evidence="2">Membrane</location>
    </subcellularLocation>
    <subcellularLocation>
        <location evidence="1">Mitochondrion</location>
    </subcellularLocation>
</comment>
<evidence type="ECO:0000256" key="6">
    <source>
        <dbReference type="ARBA" id="ARBA00023128"/>
    </source>
</evidence>
<keyword evidence="10" id="KW-1185">Reference proteome</keyword>
<evidence type="ECO:0000256" key="7">
    <source>
        <dbReference type="ARBA" id="ARBA00023136"/>
    </source>
</evidence>
<keyword evidence="6" id="KW-0496">Mitochondrion</keyword>
<evidence type="ECO:0000256" key="4">
    <source>
        <dbReference type="ARBA" id="ARBA00022989"/>
    </source>
</evidence>
<organism evidence="9 10">
    <name type="scientific">Komagataella phaffii (strain ATCC 76273 / CBS 7435 / CECT 11047 / NRRL Y-11430 / Wegner 21-1)</name>
    <name type="common">Yeast</name>
    <name type="synonym">Pichia pastoris</name>
    <dbReference type="NCBI Taxonomy" id="981350"/>
    <lineage>
        <taxon>Eukaryota</taxon>
        <taxon>Fungi</taxon>
        <taxon>Dikarya</taxon>
        <taxon>Ascomycota</taxon>
        <taxon>Saccharomycotina</taxon>
        <taxon>Pichiomycetes</taxon>
        <taxon>Pichiales</taxon>
        <taxon>Pichiaceae</taxon>
        <taxon>Komagataella</taxon>
    </lineage>
</organism>
<dbReference type="Gene3D" id="1.20.5.340">
    <property type="match status" value="1"/>
</dbReference>
<protein>
    <submittedName>
        <fullName evidence="9">Uncharacterized protein</fullName>
    </submittedName>
</protein>
<reference evidence="9 10" key="1">
    <citation type="journal article" date="2011" name="J. Biotechnol.">
        <title>High-quality genome sequence of Pichia pastoris CBS7435.</title>
        <authorList>
            <person name="Kuberl A."/>
            <person name="Schneider J."/>
            <person name="Thallinger G.G."/>
            <person name="Anderl I."/>
            <person name="Wibberg D."/>
            <person name="Hajek T."/>
            <person name="Jaenicke S."/>
            <person name="Brinkrolf K."/>
            <person name="Goesmann A."/>
            <person name="Szczepanowski R."/>
            <person name="Puhler A."/>
            <person name="Schwab H."/>
            <person name="Glieder A."/>
            <person name="Pichler H."/>
        </authorList>
    </citation>
    <scope>NUCLEOTIDE SEQUENCE [LARGE SCALE GENOMIC DNA]</scope>
    <source>
        <strain evidence="10">ATCC 76273 / CBS 7435 / CECT 11047 / NRRL Y-11430 / Wegner 21-1</strain>
    </source>
</reference>
<dbReference type="EMBL" id="FR839628">
    <property type="protein sequence ID" value="SCV11886.1"/>
    <property type="molecule type" value="Genomic_DNA"/>
</dbReference>
<keyword evidence="7 8" id="KW-0472">Membrane</keyword>
<evidence type="ECO:0000256" key="3">
    <source>
        <dbReference type="ARBA" id="ARBA00022692"/>
    </source>
</evidence>
<proteinExistence type="predicted"/>
<dbReference type="PANTHER" id="PTHR14360:SF12">
    <property type="entry name" value="MOZ PROTEIN REPRESENTS A CHROMATIN-ASSOCIATED ACETYLTRANSFERASE"/>
    <property type="match status" value="1"/>
</dbReference>
<keyword evidence="3 8" id="KW-0812">Transmembrane</keyword>
<keyword evidence="5" id="KW-0175">Coiled coil</keyword>
<evidence type="ECO:0000256" key="1">
    <source>
        <dbReference type="ARBA" id="ARBA00004173"/>
    </source>
</evidence>
<accession>A0A1G4KPF2</accession>
<dbReference type="Pfam" id="PF07798">
    <property type="entry name" value="CCDC90-like"/>
    <property type="match status" value="1"/>
</dbReference>
<evidence type="ECO:0000256" key="8">
    <source>
        <dbReference type="SAM" id="Phobius"/>
    </source>
</evidence>
<sequence length="366" mass="42113">MRSDSHQLISIHLKLHTMAMIKQILRDVLINKNAIMFQTTMRAKHSVRLQSFHTGLACKQDKYSPSDTKKVLSFYDNINSILNEINSSDDSYDHTQYFRNSQDVQDQSQDHNQSQSDQAIENLNVLNEVIDEQHVDVKKAAENFLDTYGIYSQLCNAGFTDSQSKIILSLLTEELNSQVHYLSKNFSPQQDLENDTYLFEAAQSELSVEINGYRDSNLSDLMNSSIFLKRLFNSLEDSLNIQYQLIDNSMKLEIDQFKHENNLTNKKLNIRNHDLNNRIGTELMSGIKSEIESLRWAITRAGVLALLSMVFSILVCFNVSQRSASKEETEMAADKQIDTQLRRAHLPAETVHNEYEADWEEDQEVS</sequence>